<evidence type="ECO:0000313" key="1">
    <source>
        <dbReference type="EMBL" id="KAJ8598972.1"/>
    </source>
</evidence>
<keyword evidence="2" id="KW-1185">Reference proteome</keyword>
<comment type="caution">
    <text evidence="1">The sequence shown here is derived from an EMBL/GenBank/DDBJ whole genome shotgun (WGS) entry which is preliminary data.</text>
</comment>
<name>A0AAD7U7Y4_9STRA</name>
<dbReference type="GO" id="GO:0042403">
    <property type="term" value="P:thyroid hormone metabolic process"/>
    <property type="evidence" value="ECO:0007669"/>
    <property type="project" value="TreeGrafter"/>
</dbReference>
<gene>
    <name evidence="1" type="ORF">CTAYLR_009263</name>
</gene>
<dbReference type="EMBL" id="JAQMWT010000598">
    <property type="protein sequence ID" value="KAJ8598972.1"/>
    <property type="molecule type" value="Genomic_DNA"/>
</dbReference>
<reference evidence="1" key="1">
    <citation type="submission" date="2023-01" db="EMBL/GenBank/DDBJ databases">
        <title>Metagenome sequencing of chrysophaentin producing Chrysophaeum taylorii.</title>
        <authorList>
            <person name="Davison J."/>
            <person name="Bewley C."/>
        </authorList>
    </citation>
    <scope>NUCLEOTIDE SEQUENCE</scope>
    <source>
        <strain evidence="1">NIES-1699</strain>
    </source>
</reference>
<evidence type="ECO:0000313" key="2">
    <source>
        <dbReference type="Proteomes" id="UP001230188"/>
    </source>
</evidence>
<dbReference type="Gene3D" id="3.40.30.10">
    <property type="entry name" value="Glutaredoxin"/>
    <property type="match status" value="1"/>
</dbReference>
<dbReference type="Proteomes" id="UP001230188">
    <property type="component" value="Unassembled WGS sequence"/>
</dbReference>
<dbReference type="AlphaFoldDB" id="A0AAD7U7Y4"/>
<dbReference type="Pfam" id="PF00837">
    <property type="entry name" value="T4_deiodinase"/>
    <property type="match status" value="1"/>
</dbReference>
<sequence>MAPQARVPTAQQVDEIAQWMSKEQLEKYAKGEFGVYGGRGLPEGSTHGPLTLYRPDKSKFELPEGLTEFERVAKSYPQVNFFYAYIEEAHPNDGWTIFNATGDHIEPDETYQDIPPPKTLDERIALAKQWHEKMGLSVELLIDDVDDATNIAFAGRPERLYIIDGTTVLFQGGEGPHDYSVPKMAEALAKLVLDKV</sequence>
<proteinExistence type="predicted"/>
<dbReference type="PANTHER" id="PTHR11781:SF22">
    <property type="entry name" value="TYPE I IODOTHYRONINE DEIODINASE"/>
    <property type="match status" value="1"/>
</dbReference>
<evidence type="ECO:0008006" key="3">
    <source>
        <dbReference type="Google" id="ProtNLM"/>
    </source>
</evidence>
<protein>
    <recommendedName>
        <fullName evidence="3">Iodothyronine deiodinase</fullName>
    </recommendedName>
</protein>
<dbReference type="InterPro" id="IPR000643">
    <property type="entry name" value="Iodothyronine_deiodinase"/>
</dbReference>
<dbReference type="GO" id="GO:0004800">
    <property type="term" value="F:thyroxine 5'-deiodinase activity"/>
    <property type="evidence" value="ECO:0007669"/>
    <property type="project" value="InterPro"/>
</dbReference>
<dbReference type="PANTHER" id="PTHR11781">
    <property type="entry name" value="IODOTHYRONINE DEIODINASE"/>
    <property type="match status" value="1"/>
</dbReference>
<accession>A0AAD7U7Y4</accession>
<organism evidence="1 2">
    <name type="scientific">Chrysophaeum taylorii</name>
    <dbReference type="NCBI Taxonomy" id="2483200"/>
    <lineage>
        <taxon>Eukaryota</taxon>
        <taxon>Sar</taxon>
        <taxon>Stramenopiles</taxon>
        <taxon>Ochrophyta</taxon>
        <taxon>Pelagophyceae</taxon>
        <taxon>Pelagomonadales</taxon>
        <taxon>Pelagomonadaceae</taxon>
        <taxon>Chrysophaeum</taxon>
    </lineage>
</organism>